<dbReference type="InterPro" id="IPR023026">
    <property type="entry name" value="Trp_synth_beta/beta-like"/>
</dbReference>
<name>A0A449A9V6_9BACT</name>
<evidence type="ECO:0000256" key="11">
    <source>
        <dbReference type="HAMAP-Rule" id="MF_00133"/>
    </source>
</evidence>
<evidence type="ECO:0000256" key="2">
    <source>
        <dbReference type="ARBA" id="ARBA00004733"/>
    </source>
</evidence>
<gene>
    <name evidence="11 13" type="primary">trpB</name>
    <name evidence="13" type="ORF">NCTC10122_00558</name>
</gene>
<dbReference type="EMBL" id="LR214970">
    <property type="protein sequence ID" value="VEU60960.1"/>
    <property type="molecule type" value="Genomic_DNA"/>
</dbReference>
<dbReference type="PANTHER" id="PTHR48077">
    <property type="entry name" value="TRYPTOPHAN SYNTHASE-RELATED"/>
    <property type="match status" value="1"/>
</dbReference>
<comment type="catalytic activity">
    <reaction evidence="10 11">
        <text>(1S,2R)-1-C-(indol-3-yl)glycerol 3-phosphate + L-serine = D-glyceraldehyde 3-phosphate + L-tryptophan + H2O</text>
        <dbReference type="Rhea" id="RHEA:10532"/>
        <dbReference type="ChEBI" id="CHEBI:15377"/>
        <dbReference type="ChEBI" id="CHEBI:33384"/>
        <dbReference type="ChEBI" id="CHEBI:57912"/>
        <dbReference type="ChEBI" id="CHEBI:58866"/>
        <dbReference type="ChEBI" id="CHEBI:59776"/>
        <dbReference type="EC" id="4.2.1.20"/>
    </reaction>
</comment>
<dbReference type="AlphaFoldDB" id="A0A449A9V6"/>
<dbReference type="InterPro" id="IPR001926">
    <property type="entry name" value="TrpB-like_PALP"/>
</dbReference>
<dbReference type="HAMAP" id="MF_00133">
    <property type="entry name" value="Trp_synth_beta"/>
    <property type="match status" value="1"/>
</dbReference>
<dbReference type="InterPro" id="IPR006654">
    <property type="entry name" value="Trp_synth_beta"/>
</dbReference>
<dbReference type="PIRSF" id="PIRSF001413">
    <property type="entry name" value="Trp_syn_beta"/>
    <property type="match status" value="1"/>
</dbReference>
<evidence type="ECO:0000256" key="9">
    <source>
        <dbReference type="ARBA" id="ARBA00023239"/>
    </source>
</evidence>
<dbReference type="NCBIfam" id="TIGR00263">
    <property type="entry name" value="trpB"/>
    <property type="match status" value="1"/>
</dbReference>
<dbReference type="EC" id="4.2.1.20" evidence="11"/>
<sequence>MNDNLRKYLANFPNDEGYFGEYGGIYLPEELVGVFKKLAQQYREVCNSQSYLDELSKIRKEFQGRPTPVYYCENLSKKFGKARIHVKREDLNEGGAHKTNHCLAEALFAKIIGKTKLIAETGAGSHGSAVAMAAAHFGLECEIHMGAVDIEKQKPNVEKMKILGAKVIPATHGAQTLKEAVDSAFESYAKQHETALYAIGSVVGPHPFPLMVRNFQKIIGEETKAQFFEKYNKNPEYVVACVGGGSNAIGSFTAFLYSDTKLVGVEPLGKGSKKGEHAATLTFGKPGILHGFKSILLADEKGNPNEVHSIASGLDYQGVGPEHSYLKENNLAEYVAVTDKEALQAFLMIARTEGIIPALESSHAIAQGIKLAKENSDKEIDIVVTLSGRGDKDLAYILENCQDEIVEFNKLYADMV</sequence>
<reference evidence="13 14" key="1">
    <citation type="submission" date="2019-01" db="EMBL/GenBank/DDBJ databases">
        <authorList>
            <consortium name="Pathogen Informatics"/>
        </authorList>
    </citation>
    <scope>NUCLEOTIDE SEQUENCE [LARGE SCALE GENOMIC DNA]</scope>
    <source>
        <strain evidence="13 14">NCTC10122</strain>
    </source>
</reference>
<comment type="function">
    <text evidence="11">The beta subunit is responsible for the synthesis of L-tryptophan from indole and L-serine.</text>
</comment>
<evidence type="ECO:0000259" key="12">
    <source>
        <dbReference type="Pfam" id="PF00291"/>
    </source>
</evidence>
<protein>
    <recommendedName>
        <fullName evidence="11">Tryptophan synthase beta chain</fullName>
        <ecNumber evidence="11">4.2.1.20</ecNumber>
    </recommendedName>
</protein>
<dbReference type="GO" id="GO:0004834">
    <property type="term" value="F:tryptophan synthase activity"/>
    <property type="evidence" value="ECO:0007669"/>
    <property type="project" value="UniProtKB-UniRule"/>
</dbReference>
<dbReference type="GO" id="GO:0005737">
    <property type="term" value="C:cytoplasm"/>
    <property type="evidence" value="ECO:0007669"/>
    <property type="project" value="TreeGrafter"/>
</dbReference>
<dbReference type="CDD" id="cd06446">
    <property type="entry name" value="Trp-synth_B"/>
    <property type="match status" value="1"/>
</dbReference>
<evidence type="ECO:0000256" key="6">
    <source>
        <dbReference type="ARBA" id="ARBA00022822"/>
    </source>
</evidence>
<feature type="domain" description="Tryptophan synthase beta chain-like PALP" evidence="12">
    <location>
        <begin position="63"/>
        <end position="388"/>
    </location>
</feature>
<evidence type="ECO:0000256" key="4">
    <source>
        <dbReference type="ARBA" id="ARBA00011270"/>
    </source>
</evidence>
<comment type="pathway">
    <text evidence="2 11">Amino-acid biosynthesis; L-tryptophan biosynthesis; L-tryptophan from chorismate: step 5/5.</text>
</comment>
<evidence type="ECO:0000313" key="14">
    <source>
        <dbReference type="Proteomes" id="UP000290942"/>
    </source>
</evidence>
<dbReference type="InterPro" id="IPR036052">
    <property type="entry name" value="TrpB-like_PALP_sf"/>
</dbReference>
<comment type="subunit">
    <text evidence="4 11">Tetramer of two alpha and two beta chains.</text>
</comment>
<dbReference type="PANTHER" id="PTHR48077:SF3">
    <property type="entry name" value="TRYPTOPHAN SYNTHASE"/>
    <property type="match status" value="1"/>
</dbReference>
<dbReference type="Pfam" id="PF00291">
    <property type="entry name" value="PALP"/>
    <property type="match status" value="1"/>
</dbReference>
<dbReference type="SUPFAM" id="SSF53686">
    <property type="entry name" value="Tryptophan synthase beta subunit-like PLP-dependent enzymes"/>
    <property type="match status" value="1"/>
</dbReference>
<keyword evidence="6 11" id="KW-0822">Tryptophan biosynthesis</keyword>
<evidence type="ECO:0000256" key="10">
    <source>
        <dbReference type="ARBA" id="ARBA00049047"/>
    </source>
</evidence>
<dbReference type="Proteomes" id="UP000290942">
    <property type="component" value="Chromosome"/>
</dbReference>
<dbReference type="Gene3D" id="3.40.50.1100">
    <property type="match status" value="2"/>
</dbReference>
<accession>A0A449A9V6</accession>
<organism evidence="13 14">
    <name type="scientific">Mycoplasmopsis bovigenitalium</name>
    <dbReference type="NCBI Taxonomy" id="2112"/>
    <lineage>
        <taxon>Bacteria</taxon>
        <taxon>Bacillati</taxon>
        <taxon>Mycoplasmatota</taxon>
        <taxon>Mycoplasmoidales</taxon>
        <taxon>Metamycoplasmataceae</taxon>
        <taxon>Mycoplasmopsis</taxon>
    </lineage>
</organism>
<feature type="modified residue" description="N6-(pyridoxal phosphate)lysine" evidence="11">
    <location>
        <position position="98"/>
    </location>
</feature>
<evidence type="ECO:0000256" key="7">
    <source>
        <dbReference type="ARBA" id="ARBA00022898"/>
    </source>
</evidence>
<keyword evidence="9 11" id="KW-0456">Lyase</keyword>
<keyword evidence="5 11" id="KW-0028">Amino-acid biosynthesis</keyword>
<comment type="similarity">
    <text evidence="3 11">Belongs to the TrpB family.</text>
</comment>
<keyword evidence="8 11" id="KW-0057">Aromatic amino acid biosynthesis</keyword>
<evidence type="ECO:0000256" key="5">
    <source>
        <dbReference type="ARBA" id="ARBA00022605"/>
    </source>
</evidence>
<proteinExistence type="inferred from homology"/>
<keyword evidence="7 11" id="KW-0663">Pyridoxal phosphate</keyword>
<dbReference type="FunFam" id="3.40.50.1100:FF:000004">
    <property type="entry name" value="Tryptophan synthase beta chain"/>
    <property type="match status" value="1"/>
</dbReference>
<dbReference type="RefSeq" id="WP_129687811.1">
    <property type="nucleotide sequence ID" value="NZ_LR214970.1"/>
</dbReference>
<evidence type="ECO:0000313" key="13">
    <source>
        <dbReference type="EMBL" id="VEU60960.1"/>
    </source>
</evidence>
<evidence type="ECO:0000256" key="8">
    <source>
        <dbReference type="ARBA" id="ARBA00023141"/>
    </source>
</evidence>
<comment type="cofactor">
    <cofactor evidence="1 11">
        <name>pyridoxal 5'-phosphate</name>
        <dbReference type="ChEBI" id="CHEBI:597326"/>
    </cofactor>
</comment>
<dbReference type="UniPathway" id="UPA00035">
    <property type="reaction ID" value="UER00044"/>
</dbReference>
<evidence type="ECO:0000256" key="3">
    <source>
        <dbReference type="ARBA" id="ARBA00009982"/>
    </source>
</evidence>
<evidence type="ECO:0000256" key="1">
    <source>
        <dbReference type="ARBA" id="ARBA00001933"/>
    </source>
</evidence>